<dbReference type="RefSeq" id="WP_189565613.1">
    <property type="nucleotide sequence ID" value="NZ_BMXF01000003.1"/>
</dbReference>
<reference evidence="1 2" key="1">
    <citation type="journal article" date="2014" name="Int. J. Syst. Evol. Microbiol.">
        <title>Complete genome sequence of Corynebacterium casei LMG S-19264T (=DSM 44701T), isolated from a smear-ripened cheese.</title>
        <authorList>
            <consortium name="US DOE Joint Genome Institute (JGI-PGF)"/>
            <person name="Walter F."/>
            <person name="Albersmeier A."/>
            <person name="Kalinowski J."/>
            <person name="Ruckert C."/>
        </authorList>
    </citation>
    <scope>NUCLEOTIDE SEQUENCE [LARGE SCALE GENOMIC DNA]</scope>
    <source>
        <strain evidence="1 2">KCTC 12866</strain>
    </source>
</reference>
<protein>
    <submittedName>
        <fullName evidence="1">Uncharacterized protein</fullName>
    </submittedName>
</protein>
<evidence type="ECO:0000313" key="2">
    <source>
        <dbReference type="Proteomes" id="UP000598271"/>
    </source>
</evidence>
<gene>
    <name evidence="1" type="ORF">GCM10007390_32930</name>
</gene>
<keyword evidence="2" id="KW-1185">Reference proteome</keyword>
<organism evidence="1 2">
    <name type="scientific">Persicitalea jodogahamensis</name>
    <dbReference type="NCBI Taxonomy" id="402147"/>
    <lineage>
        <taxon>Bacteria</taxon>
        <taxon>Pseudomonadati</taxon>
        <taxon>Bacteroidota</taxon>
        <taxon>Cytophagia</taxon>
        <taxon>Cytophagales</taxon>
        <taxon>Spirosomataceae</taxon>
        <taxon>Persicitalea</taxon>
    </lineage>
</organism>
<proteinExistence type="predicted"/>
<comment type="caution">
    <text evidence="1">The sequence shown here is derived from an EMBL/GenBank/DDBJ whole genome shotgun (WGS) entry which is preliminary data.</text>
</comment>
<dbReference type="AlphaFoldDB" id="A0A8J3DAW3"/>
<accession>A0A8J3DAW3</accession>
<name>A0A8J3DAW3_9BACT</name>
<sequence>MENVKEYSDWTRPEVSPEWELFRTVQKMSWDELATGVNPCLLDMYRSTELGLDLQKALSSPKLNQLGEKHGKDLICRLIGLTVLVYFDRLPRNTEANFGTWRLRQTAEWLYETYLCESMRDLMYAFRRAQGKYAHDLLEVMTDYLEWRASKLEAIHQSRSQAAVNPWPNDFKEKLPERWFLGYLNPTNGNNSQEAA</sequence>
<evidence type="ECO:0000313" key="1">
    <source>
        <dbReference type="EMBL" id="GHB76414.1"/>
    </source>
</evidence>
<dbReference type="Proteomes" id="UP000598271">
    <property type="component" value="Unassembled WGS sequence"/>
</dbReference>
<dbReference type="EMBL" id="BMXF01000003">
    <property type="protein sequence ID" value="GHB76414.1"/>
    <property type="molecule type" value="Genomic_DNA"/>
</dbReference>